<sequence>MMNDSPLKRPTLTDKAFVLFGAHSRPFCRTCNQKPGDTESLRANGRGVVLGALSEDLEASSAREIRKPCTGFFDDGS</sequence>
<dbReference type="EMBL" id="AP014648">
    <property type="protein sequence ID" value="BAQ15848.1"/>
    <property type="molecule type" value="Genomic_DNA"/>
</dbReference>
<keyword evidence="2" id="KW-1185">Reference proteome</keyword>
<evidence type="ECO:0000313" key="1">
    <source>
        <dbReference type="EMBL" id="BAQ15848.1"/>
    </source>
</evidence>
<dbReference type="AlphaFoldDB" id="A0A0A8JYG7"/>
<dbReference type="KEGG" id="mcg:GL4_0380"/>
<evidence type="ECO:0000313" key="2">
    <source>
        <dbReference type="Proteomes" id="UP000031643"/>
    </source>
</evidence>
<organism evidence="1 2">
    <name type="scientific">Methyloceanibacter caenitepidi</name>
    <dbReference type="NCBI Taxonomy" id="1384459"/>
    <lineage>
        <taxon>Bacteria</taxon>
        <taxon>Pseudomonadati</taxon>
        <taxon>Pseudomonadota</taxon>
        <taxon>Alphaproteobacteria</taxon>
        <taxon>Hyphomicrobiales</taxon>
        <taxon>Hyphomicrobiaceae</taxon>
        <taxon>Methyloceanibacter</taxon>
    </lineage>
</organism>
<protein>
    <submittedName>
        <fullName evidence="1">Uncharacterized protein</fullName>
    </submittedName>
</protein>
<name>A0A0A8JYG7_9HYPH</name>
<accession>A0A0A8JYG7</accession>
<dbReference type="Proteomes" id="UP000031643">
    <property type="component" value="Chromosome"/>
</dbReference>
<dbReference type="HOGENOM" id="CLU_2633997_0_0_5"/>
<reference evidence="1 2" key="1">
    <citation type="submission" date="2014-09" db="EMBL/GenBank/DDBJ databases">
        <title>Genome sequencing of Methyloceanibacter caenitepidi Gela4.</title>
        <authorList>
            <person name="Takeuchi M."/>
            <person name="Susumu S."/>
            <person name="Kamagata Y."/>
            <person name="Oshima K."/>
            <person name="Hattori M."/>
            <person name="Iwasaki W."/>
        </authorList>
    </citation>
    <scope>NUCLEOTIDE SEQUENCE [LARGE SCALE GENOMIC DNA]</scope>
    <source>
        <strain evidence="1 2">Gela4</strain>
    </source>
</reference>
<gene>
    <name evidence="1" type="ORF">GL4_0380</name>
</gene>
<proteinExistence type="predicted"/>